<organism evidence="1 2">
    <name type="scientific">Ktedonobacter robiniae</name>
    <dbReference type="NCBI Taxonomy" id="2778365"/>
    <lineage>
        <taxon>Bacteria</taxon>
        <taxon>Bacillati</taxon>
        <taxon>Chloroflexota</taxon>
        <taxon>Ktedonobacteria</taxon>
        <taxon>Ktedonobacterales</taxon>
        <taxon>Ktedonobacteraceae</taxon>
        <taxon>Ktedonobacter</taxon>
    </lineage>
</organism>
<evidence type="ECO:0000313" key="1">
    <source>
        <dbReference type="EMBL" id="GHO53225.1"/>
    </source>
</evidence>
<dbReference type="Proteomes" id="UP000654345">
    <property type="component" value="Unassembled WGS sequence"/>
</dbReference>
<reference evidence="1 2" key="1">
    <citation type="journal article" date="2021" name="Int. J. Syst. Evol. Microbiol.">
        <title>Reticulibacter mediterranei gen. nov., sp. nov., within the new family Reticulibacteraceae fam. nov., and Ktedonospora formicarum gen. nov., sp. nov., Ktedonobacter robiniae sp. nov., Dictyobacter formicarum sp. nov. and Dictyobacter arantiisoli sp. nov., belonging to the class Ktedonobacteria.</title>
        <authorList>
            <person name="Yabe S."/>
            <person name="Zheng Y."/>
            <person name="Wang C.M."/>
            <person name="Sakai Y."/>
            <person name="Abe K."/>
            <person name="Yokota A."/>
            <person name="Donadio S."/>
            <person name="Cavaletti L."/>
            <person name="Monciardini P."/>
        </authorList>
    </citation>
    <scope>NUCLEOTIDE SEQUENCE [LARGE SCALE GENOMIC DNA]</scope>
    <source>
        <strain evidence="1 2">SOSP1-30</strain>
    </source>
</reference>
<accession>A0ABQ3UKN7</accession>
<sequence>MRENMNCTLRVGVDFSLFVIYSVFYTPTGGVWIAIYTLVVMRMLCVGSMLAWALSEATFPKQEYQPADIPKINHGS</sequence>
<keyword evidence="2" id="KW-1185">Reference proteome</keyword>
<protein>
    <submittedName>
        <fullName evidence="1">Uncharacterized protein</fullName>
    </submittedName>
</protein>
<comment type="caution">
    <text evidence="1">The sequence shown here is derived from an EMBL/GenBank/DDBJ whole genome shotgun (WGS) entry which is preliminary data.</text>
</comment>
<name>A0ABQ3UKN7_9CHLR</name>
<evidence type="ECO:0000313" key="2">
    <source>
        <dbReference type="Proteomes" id="UP000654345"/>
    </source>
</evidence>
<gene>
    <name evidence="1" type="ORF">KSB_17000</name>
</gene>
<proteinExistence type="predicted"/>
<dbReference type="EMBL" id="BNJG01000001">
    <property type="protein sequence ID" value="GHO53225.1"/>
    <property type="molecule type" value="Genomic_DNA"/>
</dbReference>